<dbReference type="PANTHER" id="PTHR43047">
    <property type="entry name" value="TWO-COMPONENT HISTIDINE PROTEIN KINASE"/>
    <property type="match status" value="1"/>
</dbReference>
<evidence type="ECO:0000256" key="2">
    <source>
        <dbReference type="ARBA" id="ARBA00004651"/>
    </source>
</evidence>
<keyword evidence="10" id="KW-0067">ATP-binding</keyword>
<dbReference type="PROSITE" id="PS50109">
    <property type="entry name" value="HIS_KIN"/>
    <property type="match status" value="1"/>
</dbReference>
<dbReference type="PRINTS" id="PR00344">
    <property type="entry name" value="BCTRLSENSOR"/>
</dbReference>
<dbReference type="GO" id="GO:0009927">
    <property type="term" value="F:histidine phosphotransfer kinase activity"/>
    <property type="evidence" value="ECO:0007669"/>
    <property type="project" value="TreeGrafter"/>
</dbReference>
<evidence type="ECO:0000256" key="11">
    <source>
        <dbReference type="ARBA" id="ARBA00022989"/>
    </source>
</evidence>
<sequence length="900" mass="99960">MLHTRRRQLRTAVWIVLILAGMLLSALVAGRIAYSQALQRQAGEASALLAQRAQVIEQHIDRYRIMPAVLSLDPQLRATLANPGDTLQRQRANERLVQLNFANRTSTLTLIDRSGTGIAASNWDQPNSNVGYSYAFRPYFQLAMAHGAGEFYAIGVTTGVPGHFIARAVRDERGGAVGAVAVKVELEDIRSDWSERGDVVLLSDNHGVVFLSAQPQWRYRMLHRLPPDWQRELRDTRQYQSQRLRPVAFDVQREIDGGARVVRWREPRLREPMLWQSMRLAREDWTLHLLRDVTPSIRAAWIARAVAAGAWLLAVAVALLLIQRGRIAALRLRSRQELEKMVEHHAEALRNAQDGLVHAARQASMGEGQSLEHLPQGVSVVDSQLRLVAWNQRYGELFRYPPELLQVGRPIEDLIRFNARRGLLGADPEDAIRRRLDHLQRGQPYLHERERPDGTVIEIRGNPMPDGGFVTSYADITAYKQAARDLRTLADSLERGIEQRTSDLQAAKGEAERANRSKTRFVAAAVHDLLQPLNAARMYLSSLRRRVDDEQGRELADHIEAALAAQDDILSSLLDISRLESGALEVRRAALPLARVFAAIDSQFRILAESRGLRLHVLPTRAWVDSDEVLLRRIVQNFVSNAMQFAPREGRIVLGARRLREGVRIEVWDSGPGIAENKRELIFEEFQRLDTGVEAPQRGAGLGLAIVRRVARLLGHRVAVRSWPGHGSVFSVEAPYARLPAVPASVDQSTAAASAAAPASSAQSAQSAATADPDSPLRGRTVWVIDDDLHSRQAALGLLGDWGCEASGAASAAEALTRAGAQPPPELLLLDYRLGESTGFELGTQLEAKWKRLPPVVLMSADVDPTLRPRAAERDWHFLPKPLKPAALRALASRLLARGE</sequence>
<dbReference type="GO" id="GO:0005886">
    <property type="term" value="C:plasma membrane"/>
    <property type="evidence" value="ECO:0007669"/>
    <property type="project" value="UniProtKB-SubCell"/>
</dbReference>
<dbReference type="InterPro" id="IPR005467">
    <property type="entry name" value="His_kinase_dom"/>
</dbReference>
<evidence type="ECO:0000313" key="19">
    <source>
        <dbReference type="EMBL" id="ALN59087.1"/>
    </source>
</evidence>
<evidence type="ECO:0000256" key="8">
    <source>
        <dbReference type="ARBA" id="ARBA00022741"/>
    </source>
</evidence>
<feature type="transmembrane region" description="Helical" evidence="16">
    <location>
        <begin position="301"/>
        <end position="322"/>
    </location>
</feature>
<feature type="modified residue" description="4-aspartylphosphate" evidence="14">
    <location>
        <position position="831"/>
    </location>
</feature>
<dbReference type="Gene3D" id="1.10.287.130">
    <property type="match status" value="1"/>
</dbReference>
<comment type="subcellular location">
    <subcellularLocation>
        <location evidence="2">Cell membrane</location>
        <topology evidence="2">Multi-pass membrane protein</topology>
    </subcellularLocation>
</comment>
<dbReference type="Pfam" id="PF02518">
    <property type="entry name" value="HATPase_c"/>
    <property type="match status" value="1"/>
</dbReference>
<evidence type="ECO:0000256" key="10">
    <source>
        <dbReference type="ARBA" id="ARBA00022840"/>
    </source>
</evidence>
<dbReference type="STRING" id="69.GLE_3743"/>
<comment type="catalytic activity">
    <reaction evidence="1">
        <text>ATP + protein L-histidine = ADP + protein N-phospho-L-histidine.</text>
        <dbReference type="EC" id="2.7.13.3"/>
    </reaction>
</comment>
<keyword evidence="7 16" id="KW-0812">Transmembrane</keyword>
<dbReference type="Gene3D" id="3.40.50.2300">
    <property type="match status" value="1"/>
</dbReference>
<dbReference type="Proteomes" id="UP000061569">
    <property type="component" value="Chromosome"/>
</dbReference>
<evidence type="ECO:0000256" key="3">
    <source>
        <dbReference type="ARBA" id="ARBA00012438"/>
    </source>
</evidence>
<keyword evidence="4" id="KW-1003">Cell membrane</keyword>
<accession>A0A0S2DLA0</accession>
<evidence type="ECO:0000259" key="18">
    <source>
        <dbReference type="PROSITE" id="PS50110"/>
    </source>
</evidence>
<dbReference type="SMART" id="SM00448">
    <property type="entry name" value="REC"/>
    <property type="match status" value="1"/>
</dbReference>
<dbReference type="InterPro" id="IPR004358">
    <property type="entry name" value="Sig_transdc_His_kin-like_C"/>
</dbReference>
<keyword evidence="11 16" id="KW-1133">Transmembrane helix</keyword>
<dbReference type="CDD" id="cd00075">
    <property type="entry name" value="HATPase"/>
    <property type="match status" value="1"/>
</dbReference>
<keyword evidence="12" id="KW-0902">Two-component regulatory system</keyword>
<dbReference type="FunFam" id="3.30.565.10:FF:000049">
    <property type="entry name" value="Two-component sensor histidine kinase"/>
    <property type="match status" value="1"/>
</dbReference>
<evidence type="ECO:0000256" key="1">
    <source>
        <dbReference type="ARBA" id="ARBA00000085"/>
    </source>
</evidence>
<protein>
    <recommendedName>
        <fullName evidence="3">histidine kinase</fullName>
        <ecNumber evidence="3">2.7.13.3</ecNumber>
    </recommendedName>
</protein>
<dbReference type="SUPFAM" id="SSF52172">
    <property type="entry name" value="CheY-like"/>
    <property type="match status" value="1"/>
</dbReference>
<dbReference type="InterPro" id="IPR035965">
    <property type="entry name" value="PAS-like_dom_sf"/>
</dbReference>
<dbReference type="Gene3D" id="3.30.565.10">
    <property type="entry name" value="Histidine kinase-like ATPase, C-terminal domain"/>
    <property type="match status" value="1"/>
</dbReference>
<dbReference type="SUPFAM" id="SSF103190">
    <property type="entry name" value="Sensory domain-like"/>
    <property type="match status" value="1"/>
</dbReference>
<dbReference type="InterPro" id="IPR003661">
    <property type="entry name" value="HisK_dim/P_dom"/>
</dbReference>
<dbReference type="KEGG" id="lez:GLE_3743"/>
<feature type="domain" description="Response regulatory" evidence="18">
    <location>
        <begin position="781"/>
        <end position="896"/>
    </location>
</feature>
<dbReference type="CDD" id="cd00082">
    <property type="entry name" value="HisKA"/>
    <property type="match status" value="1"/>
</dbReference>
<keyword evidence="6" id="KW-0808">Transferase</keyword>
<evidence type="ECO:0000256" key="15">
    <source>
        <dbReference type="SAM" id="MobiDB-lite"/>
    </source>
</evidence>
<organism evidence="19 20">
    <name type="scientific">Lysobacter enzymogenes</name>
    <dbReference type="NCBI Taxonomy" id="69"/>
    <lineage>
        <taxon>Bacteria</taxon>
        <taxon>Pseudomonadati</taxon>
        <taxon>Pseudomonadota</taxon>
        <taxon>Gammaproteobacteria</taxon>
        <taxon>Lysobacterales</taxon>
        <taxon>Lysobacteraceae</taxon>
        <taxon>Lysobacter</taxon>
    </lineage>
</organism>
<dbReference type="InterPro" id="IPR036097">
    <property type="entry name" value="HisK_dim/P_sf"/>
</dbReference>
<keyword evidence="8" id="KW-0547">Nucleotide-binding</keyword>
<dbReference type="InterPro" id="IPR003594">
    <property type="entry name" value="HATPase_dom"/>
</dbReference>
<keyword evidence="5 14" id="KW-0597">Phosphoprotein</keyword>
<evidence type="ECO:0000256" key="7">
    <source>
        <dbReference type="ARBA" id="ARBA00022692"/>
    </source>
</evidence>
<dbReference type="CDD" id="cd00156">
    <property type="entry name" value="REC"/>
    <property type="match status" value="1"/>
</dbReference>
<gene>
    <name evidence="19" type="ORF">GLE_3743</name>
</gene>
<dbReference type="Pfam" id="PF02743">
    <property type="entry name" value="dCache_1"/>
    <property type="match status" value="1"/>
</dbReference>
<dbReference type="GO" id="GO:0000155">
    <property type="term" value="F:phosphorelay sensor kinase activity"/>
    <property type="evidence" value="ECO:0007669"/>
    <property type="project" value="InterPro"/>
</dbReference>
<evidence type="ECO:0000259" key="17">
    <source>
        <dbReference type="PROSITE" id="PS50109"/>
    </source>
</evidence>
<dbReference type="InterPro" id="IPR000014">
    <property type="entry name" value="PAS"/>
</dbReference>
<feature type="domain" description="Histidine kinase" evidence="17">
    <location>
        <begin position="524"/>
        <end position="738"/>
    </location>
</feature>
<feature type="transmembrane region" description="Helical" evidence="16">
    <location>
        <begin position="12"/>
        <end position="34"/>
    </location>
</feature>
<dbReference type="AlphaFoldDB" id="A0A0S2DLA0"/>
<dbReference type="Gene3D" id="3.30.450.20">
    <property type="entry name" value="PAS domain"/>
    <property type="match status" value="3"/>
</dbReference>
<reference evidence="19 20" key="1">
    <citation type="submission" date="2015-11" db="EMBL/GenBank/DDBJ databases">
        <title>Genome sequences of Lysobacter enzymogenes strain C3 and Lysobacter antibioticus ATCC 29479.</title>
        <authorList>
            <person name="Kobayashi D.Y."/>
        </authorList>
    </citation>
    <scope>NUCLEOTIDE SEQUENCE [LARGE SCALE GENOMIC DNA]</scope>
    <source>
        <strain evidence="19 20">C3</strain>
    </source>
</reference>
<dbReference type="InterPro" id="IPR001789">
    <property type="entry name" value="Sig_transdc_resp-reg_receiver"/>
</dbReference>
<evidence type="ECO:0000256" key="5">
    <source>
        <dbReference type="ARBA" id="ARBA00022553"/>
    </source>
</evidence>
<evidence type="ECO:0000256" key="4">
    <source>
        <dbReference type="ARBA" id="ARBA00022475"/>
    </source>
</evidence>
<dbReference type="Pfam" id="PF12860">
    <property type="entry name" value="PAS_7"/>
    <property type="match status" value="1"/>
</dbReference>
<dbReference type="SUPFAM" id="SSF55874">
    <property type="entry name" value="ATPase domain of HSP90 chaperone/DNA topoisomerase II/histidine kinase"/>
    <property type="match status" value="1"/>
</dbReference>
<dbReference type="SUPFAM" id="SSF55785">
    <property type="entry name" value="PYP-like sensor domain (PAS domain)"/>
    <property type="match status" value="1"/>
</dbReference>
<dbReference type="GO" id="GO:0005524">
    <property type="term" value="F:ATP binding"/>
    <property type="evidence" value="ECO:0007669"/>
    <property type="project" value="UniProtKB-KW"/>
</dbReference>
<name>A0A0S2DLA0_LYSEN</name>
<evidence type="ECO:0000256" key="6">
    <source>
        <dbReference type="ARBA" id="ARBA00022679"/>
    </source>
</evidence>
<dbReference type="FunFam" id="1.10.287.130:FF:000063">
    <property type="entry name" value="Hybrid sensor histidine kinase/response regulator"/>
    <property type="match status" value="1"/>
</dbReference>
<dbReference type="Pfam" id="PF00512">
    <property type="entry name" value="HisKA"/>
    <property type="match status" value="1"/>
</dbReference>
<evidence type="ECO:0000256" key="14">
    <source>
        <dbReference type="PROSITE-ProRule" id="PRU00169"/>
    </source>
</evidence>
<dbReference type="PANTHER" id="PTHR43047:SF9">
    <property type="entry name" value="HISTIDINE KINASE"/>
    <property type="match status" value="1"/>
</dbReference>
<evidence type="ECO:0000256" key="9">
    <source>
        <dbReference type="ARBA" id="ARBA00022777"/>
    </source>
</evidence>
<dbReference type="Gene3D" id="6.10.250.3020">
    <property type="match status" value="1"/>
</dbReference>
<dbReference type="PROSITE" id="PS50110">
    <property type="entry name" value="RESPONSE_REGULATORY"/>
    <property type="match status" value="1"/>
</dbReference>
<dbReference type="InterPro" id="IPR011006">
    <property type="entry name" value="CheY-like_superfamily"/>
</dbReference>
<feature type="compositionally biased region" description="Low complexity" evidence="15">
    <location>
        <begin position="757"/>
        <end position="776"/>
    </location>
</feature>
<dbReference type="Pfam" id="PF00072">
    <property type="entry name" value="Response_reg"/>
    <property type="match status" value="1"/>
</dbReference>
<dbReference type="InterPro" id="IPR033479">
    <property type="entry name" value="dCache_1"/>
</dbReference>
<dbReference type="CDD" id="cd00130">
    <property type="entry name" value="PAS"/>
    <property type="match status" value="1"/>
</dbReference>
<keyword evidence="13 16" id="KW-0472">Membrane</keyword>
<evidence type="ECO:0000256" key="13">
    <source>
        <dbReference type="ARBA" id="ARBA00023136"/>
    </source>
</evidence>
<feature type="region of interest" description="Disordered" evidence="15">
    <location>
        <begin position="757"/>
        <end position="777"/>
    </location>
</feature>
<dbReference type="InterPro" id="IPR029151">
    <property type="entry name" value="Sensor-like_sf"/>
</dbReference>
<dbReference type="PATRIC" id="fig|69.6.peg.3687"/>
<keyword evidence="9 19" id="KW-0418">Kinase</keyword>
<proteinExistence type="predicted"/>
<dbReference type="SUPFAM" id="SSF47384">
    <property type="entry name" value="Homodimeric domain of signal transducing histidine kinase"/>
    <property type="match status" value="1"/>
</dbReference>
<evidence type="ECO:0000256" key="12">
    <source>
        <dbReference type="ARBA" id="ARBA00023012"/>
    </source>
</evidence>
<dbReference type="SMART" id="SM00388">
    <property type="entry name" value="HisKA"/>
    <property type="match status" value="1"/>
</dbReference>
<dbReference type="SMART" id="SM00387">
    <property type="entry name" value="HATPase_c"/>
    <property type="match status" value="1"/>
</dbReference>
<evidence type="ECO:0000256" key="16">
    <source>
        <dbReference type="SAM" id="Phobius"/>
    </source>
</evidence>
<evidence type="ECO:0000313" key="20">
    <source>
        <dbReference type="Proteomes" id="UP000061569"/>
    </source>
</evidence>
<dbReference type="EMBL" id="CP013140">
    <property type="protein sequence ID" value="ALN59087.1"/>
    <property type="molecule type" value="Genomic_DNA"/>
</dbReference>
<dbReference type="EC" id="2.7.13.3" evidence="3"/>
<dbReference type="InterPro" id="IPR036890">
    <property type="entry name" value="HATPase_C_sf"/>
</dbReference>